<feature type="domain" description="ABC transmembrane type-1" evidence="11">
    <location>
        <begin position="88"/>
        <end position="279"/>
    </location>
</feature>
<dbReference type="GO" id="GO:0005886">
    <property type="term" value="C:plasma membrane"/>
    <property type="evidence" value="ECO:0007669"/>
    <property type="project" value="UniProtKB-SubCell"/>
</dbReference>
<dbReference type="PANTHER" id="PTHR32243:SF50">
    <property type="entry name" value="MALTOSE_MALTODEXTRIN TRANSPORT SYSTEM PERMEASE PROTEIN MALG"/>
    <property type="match status" value="1"/>
</dbReference>
<dbReference type="PANTHER" id="PTHR32243">
    <property type="entry name" value="MALTOSE TRANSPORT SYSTEM PERMEASE-RELATED"/>
    <property type="match status" value="1"/>
</dbReference>
<dbReference type="InterPro" id="IPR050901">
    <property type="entry name" value="BP-dep_ABC_trans_perm"/>
</dbReference>
<name>A0A4R5D749_9ACTN</name>
<dbReference type="Pfam" id="PF00528">
    <property type="entry name" value="BPD_transp_1"/>
    <property type="match status" value="1"/>
</dbReference>
<dbReference type="Proteomes" id="UP000294739">
    <property type="component" value="Unassembled WGS sequence"/>
</dbReference>
<dbReference type="GO" id="GO:0055085">
    <property type="term" value="P:transmembrane transport"/>
    <property type="evidence" value="ECO:0007669"/>
    <property type="project" value="InterPro"/>
</dbReference>
<gene>
    <name evidence="12" type="ORF">E1269_14960</name>
</gene>
<evidence type="ECO:0000256" key="3">
    <source>
        <dbReference type="ARBA" id="ARBA00022448"/>
    </source>
</evidence>
<dbReference type="OrthoDB" id="9794684at2"/>
<feature type="transmembrane region" description="Helical" evidence="9">
    <location>
        <begin position="123"/>
        <end position="145"/>
    </location>
</feature>
<evidence type="ECO:0000313" key="13">
    <source>
        <dbReference type="Proteomes" id="UP000294739"/>
    </source>
</evidence>
<keyword evidence="13" id="KW-1185">Reference proteome</keyword>
<dbReference type="RefSeq" id="WP_131895824.1">
    <property type="nucleotide sequence ID" value="NZ_SMKZ01000019.1"/>
</dbReference>
<keyword evidence="3 9" id="KW-0813">Transport</keyword>
<protein>
    <submittedName>
        <fullName evidence="12">Carbohydrate ABC transporter permease</fullName>
    </submittedName>
</protein>
<feature type="transmembrane region" description="Helical" evidence="9">
    <location>
        <begin position="157"/>
        <end position="179"/>
    </location>
</feature>
<dbReference type="InParanoid" id="A0A4R5D749"/>
<evidence type="ECO:0000256" key="5">
    <source>
        <dbReference type="ARBA" id="ARBA00022597"/>
    </source>
</evidence>
<keyword evidence="5" id="KW-0762">Sugar transport</keyword>
<comment type="subcellular location">
    <subcellularLocation>
        <location evidence="1 9">Cell membrane</location>
        <topology evidence="1 9">Multi-pass membrane protein</topology>
    </subcellularLocation>
</comment>
<feature type="transmembrane region" description="Helical" evidence="9">
    <location>
        <begin position="87"/>
        <end position="111"/>
    </location>
</feature>
<comment type="caution">
    <text evidence="12">The sequence shown here is derived from an EMBL/GenBank/DDBJ whole genome shotgun (WGS) entry which is preliminary data.</text>
</comment>
<evidence type="ECO:0000259" key="11">
    <source>
        <dbReference type="PROSITE" id="PS50928"/>
    </source>
</evidence>
<dbReference type="AlphaFoldDB" id="A0A4R5D749"/>
<dbReference type="EMBL" id="SMKZ01000019">
    <property type="protein sequence ID" value="TDE09309.1"/>
    <property type="molecule type" value="Genomic_DNA"/>
</dbReference>
<keyword evidence="7 9" id="KW-1133">Transmembrane helix</keyword>
<sequence>MTTTAGVRPAGGPGPGMRRPSRRRGWRIAAIVLVILGVVVFSANSLWALSTSLKAPDDILAYPPSLIPNPVSFDSYTRVLDGQFVRWFLNSLVVAVGTVVVVLAVSIPAAYGATRFQFRGQTALLFVILAGMAVGQVATVVPFYFLASRLGLIDTYVVLILVYSVWMTPLSVWLLRGYFKSIPVSLDEAAMLDGCTRFRAMLRVVVPLARPGVAAAALIVFVYAWNEFILAVALTMSDSMRTVPVGLHMFLATYGVDWGAISAGSIVSLLPVLMLFLVLQRQFVSGLTAGTLGSQ</sequence>
<proteinExistence type="inferred from homology"/>
<evidence type="ECO:0000256" key="6">
    <source>
        <dbReference type="ARBA" id="ARBA00022692"/>
    </source>
</evidence>
<evidence type="ECO:0000313" key="12">
    <source>
        <dbReference type="EMBL" id="TDE09309.1"/>
    </source>
</evidence>
<feature type="transmembrane region" description="Helical" evidence="9">
    <location>
        <begin position="28"/>
        <end position="49"/>
    </location>
</feature>
<evidence type="ECO:0000256" key="10">
    <source>
        <dbReference type="SAM" id="MobiDB-lite"/>
    </source>
</evidence>
<evidence type="ECO:0000256" key="7">
    <source>
        <dbReference type="ARBA" id="ARBA00022989"/>
    </source>
</evidence>
<dbReference type="Gene3D" id="1.10.3720.10">
    <property type="entry name" value="MetI-like"/>
    <property type="match status" value="1"/>
</dbReference>
<dbReference type="InterPro" id="IPR035906">
    <property type="entry name" value="MetI-like_sf"/>
</dbReference>
<feature type="transmembrane region" description="Helical" evidence="9">
    <location>
        <begin position="200"/>
        <end position="225"/>
    </location>
</feature>
<comment type="similarity">
    <text evidence="2">Belongs to the binding-protein-dependent transport system permease family. MalFG subfamily.</text>
</comment>
<keyword evidence="8 9" id="KW-0472">Membrane</keyword>
<keyword evidence="6 9" id="KW-0812">Transmembrane</keyword>
<feature type="region of interest" description="Disordered" evidence="10">
    <location>
        <begin position="1"/>
        <end position="21"/>
    </location>
</feature>
<reference evidence="12 13" key="1">
    <citation type="submission" date="2019-03" db="EMBL/GenBank/DDBJ databases">
        <title>Draft genome sequences of novel Actinobacteria.</title>
        <authorList>
            <person name="Sahin N."/>
            <person name="Ay H."/>
            <person name="Saygin H."/>
        </authorList>
    </citation>
    <scope>NUCLEOTIDE SEQUENCE [LARGE SCALE GENOMIC DNA]</scope>
    <source>
        <strain evidence="12 13">5K138</strain>
    </source>
</reference>
<evidence type="ECO:0000256" key="1">
    <source>
        <dbReference type="ARBA" id="ARBA00004651"/>
    </source>
</evidence>
<evidence type="ECO:0000256" key="9">
    <source>
        <dbReference type="RuleBase" id="RU363032"/>
    </source>
</evidence>
<dbReference type="PROSITE" id="PS50928">
    <property type="entry name" value="ABC_TM1"/>
    <property type="match status" value="1"/>
</dbReference>
<dbReference type="CDD" id="cd06261">
    <property type="entry name" value="TM_PBP2"/>
    <property type="match status" value="1"/>
</dbReference>
<evidence type="ECO:0000256" key="2">
    <source>
        <dbReference type="ARBA" id="ARBA00009047"/>
    </source>
</evidence>
<dbReference type="InterPro" id="IPR000515">
    <property type="entry name" value="MetI-like"/>
</dbReference>
<keyword evidence="4" id="KW-1003">Cell membrane</keyword>
<dbReference type="SUPFAM" id="SSF161098">
    <property type="entry name" value="MetI-like"/>
    <property type="match status" value="1"/>
</dbReference>
<evidence type="ECO:0000256" key="8">
    <source>
        <dbReference type="ARBA" id="ARBA00023136"/>
    </source>
</evidence>
<organism evidence="12 13">
    <name type="scientific">Jiangella asiatica</name>
    <dbReference type="NCBI Taxonomy" id="2530372"/>
    <lineage>
        <taxon>Bacteria</taxon>
        <taxon>Bacillati</taxon>
        <taxon>Actinomycetota</taxon>
        <taxon>Actinomycetes</taxon>
        <taxon>Jiangellales</taxon>
        <taxon>Jiangellaceae</taxon>
        <taxon>Jiangella</taxon>
    </lineage>
</organism>
<feature type="transmembrane region" description="Helical" evidence="9">
    <location>
        <begin position="258"/>
        <end position="279"/>
    </location>
</feature>
<accession>A0A4R5D749</accession>
<evidence type="ECO:0000256" key="4">
    <source>
        <dbReference type="ARBA" id="ARBA00022475"/>
    </source>
</evidence>